<dbReference type="EMBL" id="LNKT01000045">
    <property type="protein sequence ID" value="KYJ86170.1"/>
    <property type="molecule type" value="Genomic_DNA"/>
</dbReference>
<evidence type="ECO:0000313" key="2">
    <source>
        <dbReference type="Proteomes" id="UP000075359"/>
    </source>
</evidence>
<keyword evidence="2" id="KW-1185">Reference proteome</keyword>
<organism evidence="1 2">
    <name type="scientific">Sulfurovum riftiae</name>
    <dbReference type="NCBI Taxonomy" id="1630136"/>
    <lineage>
        <taxon>Bacteria</taxon>
        <taxon>Pseudomonadati</taxon>
        <taxon>Campylobacterota</taxon>
        <taxon>Epsilonproteobacteria</taxon>
        <taxon>Campylobacterales</taxon>
        <taxon>Sulfurovaceae</taxon>
        <taxon>Sulfurovum</taxon>
    </lineage>
</organism>
<proteinExistence type="predicted"/>
<name>A0A151CF62_9BACT</name>
<dbReference type="AlphaFoldDB" id="A0A151CF62"/>
<accession>A0A151CF62</accession>
<reference evidence="1 2" key="1">
    <citation type="submission" date="2015-11" db="EMBL/GenBank/DDBJ databases">
        <title>Draft genome of Sulfurovum riftiae 1812E, a member of the Epsilonproteobacteria isolated from the tube of the deep-sea hydrothermal vent tubewom Riftia pachyptila.</title>
        <authorList>
            <person name="Vetriani C."/>
            <person name="Giovannelli D."/>
        </authorList>
    </citation>
    <scope>NUCLEOTIDE SEQUENCE [LARGE SCALE GENOMIC DNA]</scope>
    <source>
        <strain evidence="1 2">1812E</strain>
    </source>
</reference>
<dbReference type="OrthoDB" id="5373199at2"/>
<gene>
    <name evidence="1" type="ORF">AS592_02050</name>
</gene>
<sequence length="73" mass="8229">MKNVGLTVCGNRYEIKLEDDFADFVNKDLADAGVNLHTDNKPDKLLKAYLRLAKQATSYEDEIELLIETLDGL</sequence>
<protein>
    <submittedName>
        <fullName evidence="1">Uncharacterized protein</fullName>
    </submittedName>
</protein>
<evidence type="ECO:0000313" key="1">
    <source>
        <dbReference type="EMBL" id="KYJ86170.1"/>
    </source>
</evidence>
<comment type="caution">
    <text evidence="1">The sequence shown here is derived from an EMBL/GenBank/DDBJ whole genome shotgun (WGS) entry which is preliminary data.</text>
</comment>
<dbReference type="RefSeq" id="WP_067331623.1">
    <property type="nucleotide sequence ID" value="NZ_LNKT01000045.1"/>
</dbReference>
<dbReference type="Proteomes" id="UP000075359">
    <property type="component" value="Unassembled WGS sequence"/>
</dbReference>